<dbReference type="Pfam" id="PF14226">
    <property type="entry name" value="DIOX_N"/>
    <property type="match status" value="1"/>
</dbReference>
<keyword evidence="2" id="KW-0847">Vitamin C</keyword>
<evidence type="ECO:0008006" key="9">
    <source>
        <dbReference type="Google" id="ProtNLM"/>
    </source>
</evidence>
<keyword evidence="3" id="KW-0560">Oxidoreductase</keyword>
<dbReference type="Pfam" id="PF03171">
    <property type="entry name" value="2OG-FeII_Oxy"/>
    <property type="match status" value="1"/>
</dbReference>
<dbReference type="Gene3D" id="2.60.120.330">
    <property type="entry name" value="B-lactam Antibiotic, Isopenicillin N Synthase, Chain"/>
    <property type="match status" value="1"/>
</dbReference>
<dbReference type="PANTHER" id="PTHR47991">
    <property type="entry name" value="OXOGLUTARATE/IRON-DEPENDENT DIOXYGENASE"/>
    <property type="match status" value="1"/>
</dbReference>
<evidence type="ECO:0000313" key="7">
    <source>
        <dbReference type="EMBL" id="PHT90125.1"/>
    </source>
</evidence>
<evidence type="ECO:0000313" key="8">
    <source>
        <dbReference type="Proteomes" id="UP000222542"/>
    </source>
</evidence>
<dbReference type="STRING" id="4072.A0A2G3A797"/>
<dbReference type="InterPro" id="IPR050295">
    <property type="entry name" value="Plant_2OG-oxidoreductases"/>
</dbReference>
<keyword evidence="8" id="KW-1185">Reference proteome</keyword>
<dbReference type="Proteomes" id="UP000222542">
    <property type="component" value="Unassembled WGS sequence"/>
</dbReference>
<dbReference type="GO" id="GO:0016706">
    <property type="term" value="F:2-oxoglutarate-dependent dioxygenase activity"/>
    <property type="evidence" value="ECO:0007669"/>
    <property type="project" value="UniProtKB-ARBA"/>
</dbReference>
<dbReference type="SUPFAM" id="SSF51197">
    <property type="entry name" value="Clavaminate synthase-like"/>
    <property type="match status" value="1"/>
</dbReference>
<feature type="domain" description="Non-haem dioxygenase N-terminal" evidence="6">
    <location>
        <begin position="50"/>
        <end position="157"/>
    </location>
</feature>
<gene>
    <name evidence="7" type="ORF">T459_05238</name>
</gene>
<evidence type="ECO:0000259" key="5">
    <source>
        <dbReference type="Pfam" id="PF03171"/>
    </source>
</evidence>
<sequence>MEEASSRKLGSTLKVPNVRELAKQQLATIPTRYILDDLEKTSSSISLPQVPAIDMEKLLAIGDDSELERLHSACKEWGFFQVVNHGVSSSLVEKVKSEIKAFFDLPMEERKKFEQQEGDVEGFGQAFVFSEEQKLDWGDLFYMTTLPASLRKPHLFPKLPISLSDTMEAHSKEFKSLAISILCQLAKALRMDEKEMRDLSNDGMQLIRMNYYPPCPEPDKTIGISPHSDADALTILLQLNETEGLQILSNGVYRSIEHRAVVNSNQERLSLATFYIFNLDSELGPAHSLTGPNNPPIFRRIRVGKYLQDFFARKLDGKSFIDRMRVEMKDDKS</sequence>
<reference evidence="7 8" key="2">
    <citation type="journal article" date="2017" name="Genome Biol.">
        <title>New reference genome sequences of hot pepper reveal the massive evolution of plant disease-resistance genes by retroduplication.</title>
        <authorList>
            <person name="Kim S."/>
            <person name="Park J."/>
            <person name="Yeom S.I."/>
            <person name="Kim Y.M."/>
            <person name="Seo E."/>
            <person name="Kim K.T."/>
            <person name="Kim M.S."/>
            <person name="Lee J.M."/>
            <person name="Cheong K."/>
            <person name="Shin H.S."/>
            <person name="Kim S.B."/>
            <person name="Han K."/>
            <person name="Lee J."/>
            <person name="Park M."/>
            <person name="Lee H.A."/>
            <person name="Lee H.Y."/>
            <person name="Lee Y."/>
            <person name="Oh S."/>
            <person name="Lee J.H."/>
            <person name="Choi E."/>
            <person name="Choi E."/>
            <person name="Lee S.E."/>
            <person name="Jeon J."/>
            <person name="Kim H."/>
            <person name="Choi G."/>
            <person name="Song H."/>
            <person name="Lee J."/>
            <person name="Lee S.C."/>
            <person name="Kwon J.K."/>
            <person name="Lee H.Y."/>
            <person name="Koo N."/>
            <person name="Hong Y."/>
            <person name="Kim R.W."/>
            <person name="Kang W.H."/>
            <person name="Huh J.H."/>
            <person name="Kang B.C."/>
            <person name="Yang T.J."/>
            <person name="Lee Y.H."/>
            <person name="Bennetzen J.L."/>
            <person name="Choi D."/>
        </authorList>
    </citation>
    <scope>NUCLEOTIDE SEQUENCE [LARGE SCALE GENOMIC DNA]</scope>
    <source>
        <strain evidence="8">cv. CM334</strain>
    </source>
</reference>
<evidence type="ECO:0000256" key="3">
    <source>
        <dbReference type="ARBA" id="ARBA00023002"/>
    </source>
</evidence>
<dbReference type="EMBL" id="AYRZ02000002">
    <property type="protein sequence ID" value="PHT90125.1"/>
    <property type="molecule type" value="Genomic_DNA"/>
</dbReference>
<name>A0A2G3A797_CAPAN</name>
<comment type="caution">
    <text evidence="7">The sequence shown here is derived from an EMBL/GenBank/DDBJ whole genome shotgun (WGS) entry which is preliminary data.</text>
</comment>
<evidence type="ECO:0000256" key="4">
    <source>
        <dbReference type="ARBA" id="ARBA00023004"/>
    </source>
</evidence>
<evidence type="ECO:0000256" key="2">
    <source>
        <dbReference type="ARBA" id="ARBA00022896"/>
    </source>
</evidence>
<accession>A0A2G3A797</accession>
<evidence type="ECO:0000256" key="1">
    <source>
        <dbReference type="ARBA" id="ARBA00022723"/>
    </source>
</evidence>
<keyword evidence="1" id="KW-0479">Metal-binding</keyword>
<dbReference type="Gramene" id="PHT90125">
    <property type="protein sequence ID" value="PHT90125"/>
    <property type="gene ID" value="T459_05238"/>
</dbReference>
<feature type="domain" description="Isopenicillin N synthase-like Fe(2+) 2OG dioxygenase" evidence="5">
    <location>
        <begin position="205"/>
        <end position="247"/>
    </location>
</feature>
<protein>
    <recommendedName>
        <fullName evidence="9">Protein SRG1-like</fullName>
    </recommendedName>
</protein>
<evidence type="ECO:0000259" key="6">
    <source>
        <dbReference type="Pfam" id="PF14226"/>
    </source>
</evidence>
<dbReference type="GO" id="GO:0031418">
    <property type="term" value="F:L-ascorbic acid binding"/>
    <property type="evidence" value="ECO:0007669"/>
    <property type="project" value="UniProtKB-KW"/>
</dbReference>
<dbReference type="InterPro" id="IPR026992">
    <property type="entry name" value="DIOX_N"/>
</dbReference>
<dbReference type="OMA" id="RERAHIG"/>
<dbReference type="GO" id="GO:0046872">
    <property type="term" value="F:metal ion binding"/>
    <property type="evidence" value="ECO:0007669"/>
    <property type="project" value="UniProtKB-KW"/>
</dbReference>
<dbReference type="AlphaFoldDB" id="A0A2G3A797"/>
<dbReference type="InterPro" id="IPR044861">
    <property type="entry name" value="IPNS-like_FE2OG_OXY"/>
</dbReference>
<proteinExistence type="predicted"/>
<reference evidence="7 8" key="1">
    <citation type="journal article" date="2014" name="Nat. Genet.">
        <title>Genome sequence of the hot pepper provides insights into the evolution of pungency in Capsicum species.</title>
        <authorList>
            <person name="Kim S."/>
            <person name="Park M."/>
            <person name="Yeom S.I."/>
            <person name="Kim Y.M."/>
            <person name="Lee J.M."/>
            <person name="Lee H.A."/>
            <person name="Seo E."/>
            <person name="Choi J."/>
            <person name="Cheong K."/>
            <person name="Kim K.T."/>
            <person name="Jung K."/>
            <person name="Lee G.W."/>
            <person name="Oh S.K."/>
            <person name="Bae C."/>
            <person name="Kim S.B."/>
            <person name="Lee H.Y."/>
            <person name="Kim S.Y."/>
            <person name="Kim M.S."/>
            <person name="Kang B.C."/>
            <person name="Jo Y.D."/>
            <person name="Yang H.B."/>
            <person name="Jeong H.J."/>
            <person name="Kang W.H."/>
            <person name="Kwon J.K."/>
            <person name="Shin C."/>
            <person name="Lim J.Y."/>
            <person name="Park J.H."/>
            <person name="Huh J.H."/>
            <person name="Kim J.S."/>
            <person name="Kim B.D."/>
            <person name="Cohen O."/>
            <person name="Paran I."/>
            <person name="Suh M.C."/>
            <person name="Lee S.B."/>
            <person name="Kim Y.K."/>
            <person name="Shin Y."/>
            <person name="Noh S.J."/>
            <person name="Park J."/>
            <person name="Seo Y.S."/>
            <person name="Kwon S.Y."/>
            <person name="Kim H.A."/>
            <person name="Park J.M."/>
            <person name="Kim H.J."/>
            <person name="Choi S.B."/>
            <person name="Bosland P.W."/>
            <person name="Reeves G."/>
            <person name="Jo S.H."/>
            <person name="Lee B.W."/>
            <person name="Cho H.T."/>
            <person name="Choi H.S."/>
            <person name="Lee M.S."/>
            <person name="Yu Y."/>
            <person name="Do Choi Y."/>
            <person name="Park B.S."/>
            <person name="van Deynze A."/>
            <person name="Ashrafi H."/>
            <person name="Hill T."/>
            <person name="Kim W.T."/>
            <person name="Pai H.S."/>
            <person name="Ahn H.K."/>
            <person name="Yeam I."/>
            <person name="Giovannoni J.J."/>
            <person name="Rose J.K."/>
            <person name="Sorensen I."/>
            <person name="Lee S.J."/>
            <person name="Kim R.W."/>
            <person name="Choi I.Y."/>
            <person name="Choi B.S."/>
            <person name="Lim J.S."/>
            <person name="Lee Y.H."/>
            <person name="Choi D."/>
        </authorList>
    </citation>
    <scope>NUCLEOTIDE SEQUENCE [LARGE SCALE GENOMIC DNA]</scope>
    <source>
        <strain evidence="8">cv. CM334</strain>
    </source>
</reference>
<dbReference type="FunFam" id="2.60.120.330:FF:000079">
    <property type="entry name" value="Protein SRG1"/>
    <property type="match status" value="1"/>
</dbReference>
<keyword evidence="4" id="KW-0408">Iron</keyword>
<dbReference type="InterPro" id="IPR027443">
    <property type="entry name" value="IPNS-like_sf"/>
</dbReference>
<organism evidence="7 8">
    <name type="scientific">Capsicum annuum</name>
    <name type="common">Capsicum pepper</name>
    <dbReference type="NCBI Taxonomy" id="4072"/>
    <lineage>
        <taxon>Eukaryota</taxon>
        <taxon>Viridiplantae</taxon>
        <taxon>Streptophyta</taxon>
        <taxon>Embryophyta</taxon>
        <taxon>Tracheophyta</taxon>
        <taxon>Spermatophyta</taxon>
        <taxon>Magnoliopsida</taxon>
        <taxon>eudicotyledons</taxon>
        <taxon>Gunneridae</taxon>
        <taxon>Pentapetalae</taxon>
        <taxon>asterids</taxon>
        <taxon>lamiids</taxon>
        <taxon>Solanales</taxon>
        <taxon>Solanaceae</taxon>
        <taxon>Solanoideae</taxon>
        <taxon>Capsiceae</taxon>
        <taxon>Capsicum</taxon>
    </lineage>
</organism>